<dbReference type="Gene3D" id="6.20.210.20">
    <property type="entry name" value="THAP domain"/>
    <property type="match status" value="1"/>
</dbReference>
<keyword evidence="2 5" id="KW-0863">Zinc-finger</keyword>
<dbReference type="AlphaFoldDB" id="A0A3Q2QWC6"/>
<reference evidence="9" key="2">
    <citation type="submission" date="2025-09" db="UniProtKB">
        <authorList>
            <consortium name="Ensembl"/>
        </authorList>
    </citation>
    <scope>IDENTIFICATION</scope>
</reference>
<dbReference type="SMART" id="SM00980">
    <property type="entry name" value="THAP"/>
    <property type="match status" value="1"/>
</dbReference>
<dbReference type="SMART" id="SM00692">
    <property type="entry name" value="DM3"/>
    <property type="match status" value="1"/>
</dbReference>
<dbReference type="STRING" id="8078.ENSFHEP00000032306"/>
<evidence type="ECO:0000256" key="7">
    <source>
        <dbReference type="SAM" id="MobiDB-lite"/>
    </source>
</evidence>
<dbReference type="SUPFAM" id="SSF57716">
    <property type="entry name" value="Glucocorticoid receptor-like (DNA-binding domain)"/>
    <property type="match status" value="1"/>
</dbReference>
<dbReference type="InterPro" id="IPR006612">
    <property type="entry name" value="THAP_Znf"/>
</dbReference>
<dbReference type="PANTHER" id="PTHR47696">
    <property type="entry name" value="THAP DOMAIN-CONTAINING PROTEIN 2"/>
    <property type="match status" value="1"/>
</dbReference>
<dbReference type="Ensembl" id="ENSFHET00000025569.1">
    <property type="protein sequence ID" value="ENSFHEP00000032306.1"/>
    <property type="gene ID" value="ENSFHEG00000018702.1"/>
</dbReference>
<proteinExistence type="predicted"/>
<evidence type="ECO:0000313" key="9">
    <source>
        <dbReference type="Ensembl" id="ENSFHEP00000032306.1"/>
    </source>
</evidence>
<dbReference type="GO" id="GO:0003677">
    <property type="term" value="F:DNA binding"/>
    <property type="evidence" value="ECO:0007669"/>
    <property type="project" value="UniProtKB-UniRule"/>
</dbReference>
<evidence type="ECO:0000259" key="8">
    <source>
        <dbReference type="PROSITE" id="PS50950"/>
    </source>
</evidence>
<reference evidence="9" key="1">
    <citation type="submission" date="2025-08" db="UniProtKB">
        <authorList>
            <consortium name="Ensembl"/>
        </authorList>
    </citation>
    <scope>IDENTIFICATION</scope>
</reference>
<evidence type="ECO:0000256" key="1">
    <source>
        <dbReference type="ARBA" id="ARBA00022723"/>
    </source>
</evidence>
<keyword evidence="3" id="KW-0862">Zinc</keyword>
<evidence type="ECO:0000313" key="10">
    <source>
        <dbReference type="Proteomes" id="UP000265000"/>
    </source>
</evidence>
<dbReference type="Proteomes" id="UP000265000">
    <property type="component" value="Unplaced"/>
</dbReference>
<dbReference type="GeneTree" id="ENSGT00940000165627"/>
<dbReference type="Pfam" id="PF05485">
    <property type="entry name" value="THAP"/>
    <property type="match status" value="1"/>
</dbReference>
<keyword evidence="10" id="KW-1185">Reference proteome</keyword>
<evidence type="ECO:0000256" key="2">
    <source>
        <dbReference type="ARBA" id="ARBA00022771"/>
    </source>
</evidence>
<keyword evidence="6" id="KW-0175">Coiled coil</keyword>
<keyword evidence="1" id="KW-0479">Metal-binding</keyword>
<dbReference type="GO" id="GO:0008270">
    <property type="term" value="F:zinc ion binding"/>
    <property type="evidence" value="ECO:0007669"/>
    <property type="project" value="UniProtKB-KW"/>
</dbReference>
<accession>A0A3Q2QWC6</accession>
<name>A0A3Q2QWC6_FUNHE</name>
<evidence type="ECO:0000256" key="6">
    <source>
        <dbReference type="SAM" id="Coils"/>
    </source>
</evidence>
<feature type="region of interest" description="Disordered" evidence="7">
    <location>
        <begin position="95"/>
        <end position="121"/>
    </location>
</feature>
<evidence type="ECO:0000256" key="4">
    <source>
        <dbReference type="ARBA" id="ARBA00023125"/>
    </source>
</evidence>
<organism evidence="9 10">
    <name type="scientific">Fundulus heteroclitus</name>
    <name type="common">Killifish</name>
    <name type="synonym">Mummichog</name>
    <dbReference type="NCBI Taxonomy" id="8078"/>
    <lineage>
        <taxon>Eukaryota</taxon>
        <taxon>Metazoa</taxon>
        <taxon>Chordata</taxon>
        <taxon>Craniata</taxon>
        <taxon>Vertebrata</taxon>
        <taxon>Euteleostomi</taxon>
        <taxon>Actinopterygii</taxon>
        <taxon>Neopterygii</taxon>
        <taxon>Teleostei</taxon>
        <taxon>Neoteleostei</taxon>
        <taxon>Acanthomorphata</taxon>
        <taxon>Ovalentaria</taxon>
        <taxon>Atherinomorphae</taxon>
        <taxon>Cyprinodontiformes</taxon>
        <taxon>Fundulidae</taxon>
        <taxon>Fundulus</taxon>
    </lineage>
</organism>
<dbReference type="PANTHER" id="PTHR47696:SF1">
    <property type="entry name" value="THAP DOMAIN-CONTAINING PROTEIN 2"/>
    <property type="match status" value="1"/>
</dbReference>
<evidence type="ECO:0000256" key="3">
    <source>
        <dbReference type="ARBA" id="ARBA00022833"/>
    </source>
</evidence>
<evidence type="ECO:0000256" key="5">
    <source>
        <dbReference type="PROSITE-ProRule" id="PRU00309"/>
    </source>
</evidence>
<sequence length="222" mass="25891">MPDFCSAYGCANKRTLQTRSRGITFHKFPKDSTLRKKWELAVRRVDFVATDRSMLCSEHFKEEDFDRTGQIVRLRVNDVIPSIFNFPTPLRKQKVKRTTLTETKAEESLPMDLSQPSKKNEPQKKLILDHNYALPTSPTAMKAKLSEAWARVQSLEREKRNAEIRELRAKKNMGSLLEDLREKELINENLREELECYSSKLLILYGNIVYLYALFQACKTQT</sequence>
<keyword evidence="4 5" id="KW-0238">DNA-binding</keyword>
<feature type="coiled-coil region" evidence="6">
    <location>
        <begin position="145"/>
        <end position="200"/>
    </location>
</feature>
<protein>
    <recommendedName>
        <fullName evidence="8">THAP-type domain-containing protein</fullName>
    </recommendedName>
</protein>
<feature type="domain" description="THAP-type" evidence="8">
    <location>
        <begin position="1"/>
        <end position="84"/>
    </location>
</feature>
<dbReference type="InterPro" id="IPR038441">
    <property type="entry name" value="THAP_Znf_sf"/>
</dbReference>
<dbReference type="PROSITE" id="PS50950">
    <property type="entry name" value="ZF_THAP"/>
    <property type="match status" value="1"/>
</dbReference>
<dbReference type="InterPro" id="IPR026521">
    <property type="entry name" value="THAP2"/>
</dbReference>